<accession>A0A177UM22</accession>
<organism evidence="2 3">
    <name type="scientific">Tilletia caries</name>
    <name type="common">wheat bunt fungus</name>
    <dbReference type="NCBI Taxonomy" id="13290"/>
    <lineage>
        <taxon>Eukaryota</taxon>
        <taxon>Fungi</taxon>
        <taxon>Dikarya</taxon>
        <taxon>Basidiomycota</taxon>
        <taxon>Ustilaginomycotina</taxon>
        <taxon>Exobasidiomycetes</taxon>
        <taxon>Tilletiales</taxon>
        <taxon>Tilletiaceae</taxon>
        <taxon>Tilletia</taxon>
    </lineage>
</organism>
<reference evidence="2" key="1">
    <citation type="submission" date="2016-04" db="EMBL/GenBank/DDBJ databases">
        <authorList>
            <person name="Nguyen H.D."/>
            <person name="Kesanakurti P."/>
            <person name="Cullis J."/>
            <person name="Levesque C.A."/>
            <person name="Hambleton S."/>
        </authorList>
    </citation>
    <scope>NUCLEOTIDE SEQUENCE</scope>
    <source>
        <strain evidence="2">DAOMC 238032</strain>
    </source>
</reference>
<comment type="caution">
    <text evidence="2">The sequence shown here is derived from an EMBL/GenBank/DDBJ whole genome shotgun (WGS) entry which is preliminary data.</text>
</comment>
<feature type="region of interest" description="Disordered" evidence="1">
    <location>
        <begin position="53"/>
        <end position="78"/>
    </location>
</feature>
<feature type="region of interest" description="Disordered" evidence="1">
    <location>
        <begin position="334"/>
        <end position="358"/>
    </location>
</feature>
<dbReference type="AlphaFoldDB" id="A0A177UM22"/>
<feature type="region of interest" description="Disordered" evidence="1">
    <location>
        <begin position="419"/>
        <end position="446"/>
    </location>
</feature>
<feature type="compositionally biased region" description="Low complexity" evidence="1">
    <location>
        <begin position="419"/>
        <end position="445"/>
    </location>
</feature>
<feature type="compositionally biased region" description="Polar residues" evidence="1">
    <location>
        <begin position="343"/>
        <end position="353"/>
    </location>
</feature>
<reference evidence="2" key="2">
    <citation type="journal article" date="2019" name="IMA Fungus">
        <title>Genome sequencing and comparison of five Tilletia species to identify candidate genes for the detection of regulated species infecting wheat.</title>
        <authorList>
            <person name="Nguyen H.D.T."/>
            <person name="Sultana T."/>
            <person name="Kesanakurti P."/>
            <person name="Hambleton S."/>
        </authorList>
    </citation>
    <scope>NUCLEOTIDE SEQUENCE</scope>
    <source>
        <strain evidence="2">DAOMC 238032</strain>
    </source>
</reference>
<protein>
    <submittedName>
        <fullName evidence="2">Uncharacterized protein</fullName>
    </submittedName>
</protein>
<feature type="region of interest" description="Disordered" evidence="1">
    <location>
        <begin position="868"/>
        <end position="896"/>
    </location>
</feature>
<name>A0A177UM22_9BASI</name>
<evidence type="ECO:0000256" key="1">
    <source>
        <dbReference type="SAM" id="MobiDB-lite"/>
    </source>
</evidence>
<feature type="region of interest" description="Disordered" evidence="1">
    <location>
        <begin position="999"/>
        <end position="1069"/>
    </location>
</feature>
<feature type="compositionally biased region" description="Basic and acidic residues" evidence="1">
    <location>
        <begin position="1060"/>
        <end position="1069"/>
    </location>
</feature>
<sequence length="1069" mass="117724">MAYSSCPIHSVSRSRRLPQDVPQVAVAVAAGAVQAAHSLTSAAGHSRLFSSSAQVREENAVEAPSDRPTSADSAWPSDRRIVPAHTAEEPAHHRKARSDAIKVLNRIARFRTRTMRRLKPIDVYKYFLNELPNNFDSPHHHPELWARLVKIPYKQQESECLRLIAVDALNWCASPAAKAFVKKRNTNGDEERSMAIEGPLPATTANLKLLIRNLIQADEFRLQKTATIRAIVAEKKGLTVDQDSIVKAKRRVREIEQAMARLDTSKIHPDELAAAERFAWAAKIKHGPTDGVPDSKIKALTLDELTSGTTRGGDVRKKFQIVRGKEAAKAAKLAEKEAKANNPRANQPGNSPFVQGEDTWPESAKRLVDARRTGGETHWNKTLDRFRAWAEDVESGEQGMVGEILNILKHAVAESEVEASASTTSKTNNATANAVANNSDSSSGAVVTKWDNGVIRPPTYLLLATLRQLVLRGDPKRSLALAQSYLSSLLRDAKAGRVDVAASFSAHSACDEVPEPAALHSSSEEGDPSKDKSANDDASSSPVLSLFLRSKGPTFSVTSSLVPPKGHEILNAVLRAHLQAGSPTKEMLRTLRALCGVRVGRLIRKWESERRLEMTKIAKKVNLEARLSAAPLGLSREHHALWRKQWLERPKQPAKKQKKGTAVKEVLREPAPPNWLAARSALTPSEARSQTEPTRVDLGDRIQRAEHILCFPNEETFLIILEQMRKHNSNIADAIALINVSMAIWGPPPIEPILVPTNINPRMLTQPMAMSKENESEWEQEYVHPRSDPYLIITTATVRKLLRWAIYSRREGNGHRLMQAAEVWIRRSREWRAALQQVPVFTYEPGLRIAEDEAKAWLASNLGIDASPDEIDAPTSVDTKGGPSRSERRSYTYTPDPNVVTFSQEKHADGTNMDRLNTWMSVDGGRGYIGPTASGHERDEWYEVLKRAMHVHALPAGRNAGTRMDSWLSRAQISLLRGEDKAGARQSLMAGYEALYMPAPGQKSESESGAPPLSLDGAPPSKKSGSRAARPLDGAAPATDKGPKAKDATGRRPQKTVAARGKEAAARRR</sequence>
<dbReference type="Proteomes" id="UP000077671">
    <property type="component" value="Unassembled WGS sequence"/>
</dbReference>
<evidence type="ECO:0000313" key="3">
    <source>
        <dbReference type="Proteomes" id="UP000077671"/>
    </source>
</evidence>
<gene>
    <name evidence="2" type="ORF">A4X03_0g6228</name>
</gene>
<feature type="compositionally biased region" description="Polar residues" evidence="1">
    <location>
        <begin position="682"/>
        <end position="693"/>
    </location>
</feature>
<feature type="region of interest" description="Disordered" evidence="1">
    <location>
        <begin position="513"/>
        <end position="539"/>
    </location>
</feature>
<feature type="region of interest" description="Disordered" evidence="1">
    <location>
        <begin position="677"/>
        <end position="696"/>
    </location>
</feature>
<evidence type="ECO:0000313" key="2">
    <source>
        <dbReference type="EMBL" id="KAE8252212.1"/>
    </source>
</evidence>
<feature type="compositionally biased region" description="Basic and acidic residues" evidence="1">
    <location>
        <begin position="1041"/>
        <end position="1050"/>
    </location>
</feature>
<dbReference type="EMBL" id="LWDD02001140">
    <property type="protein sequence ID" value="KAE8252212.1"/>
    <property type="molecule type" value="Genomic_DNA"/>
</dbReference>
<proteinExistence type="predicted"/>